<dbReference type="PANTHER" id="PTHR11943:SF1">
    <property type="entry name" value="GALACTOSE-1-PHOSPHATE URIDYLYLTRANSFERASE"/>
    <property type="match status" value="1"/>
</dbReference>
<comment type="pathway">
    <text evidence="3 12">Carbohydrate metabolism; galactose metabolism.</text>
</comment>
<dbReference type="Proteomes" id="UP001558652">
    <property type="component" value="Unassembled WGS sequence"/>
</dbReference>
<dbReference type="InterPro" id="IPR036265">
    <property type="entry name" value="HIT-like_sf"/>
</dbReference>
<evidence type="ECO:0000256" key="1">
    <source>
        <dbReference type="ARBA" id="ARBA00001107"/>
    </source>
</evidence>
<feature type="non-terminal residue" evidence="16">
    <location>
        <position position="1"/>
    </location>
</feature>
<dbReference type="GO" id="GO:0008108">
    <property type="term" value="F:UDP-glucose:hexose-1-phosphate uridylyltransferase activity"/>
    <property type="evidence" value="ECO:0007669"/>
    <property type="project" value="UniProtKB-EC"/>
</dbReference>
<dbReference type="Pfam" id="PF02744">
    <property type="entry name" value="GalP_UDP_tr_C"/>
    <property type="match status" value="1"/>
</dbReference>
<feature type="region of interest" description="Disordered" evidence="13">
    <location>
        <begin position="344"/>
        <end position="378"/>
    </location>
</feature>
<gene>
    <name evidence="16" type="ORF">AAG570_008742</name>
</gene>
<evidence type="ECO:0000256" key="9">
    <source>
        <dbReference type="ARBA" id="ARBA00023144"/>
    </source>
</evidence>
<evidence type="ECO:0000256" key="6">
    <source>
        <dbReference type="ARBA" id="ARBA00022695"/>
    </source>
</evidence>
<evidence type="ECO:0000256" key="2">
    <source>
        <dbReference type="ARBA" id="ARBA00001947"/>
    </source>
</evidence>
<comment type="similarity">
    <text evidence="4 12">Belongs to the galactose-1-phosphate uridylyltransferase type 1 family.</text>
</comment>
<dbReference type="InterPro" id="IPR005850">
    <property type="entry name" value="GalP_Utransf_C"/>
</dbReference>
<dbReference type="FunFam" id="3.30.428.10:FF:000002">
    <property type="entry name" value="Galactose-1-phosphate uridylyltransferase"/>
    <property type="match status" value="1"/>
</dbReference>
<dbReference type="GO" id="GO:0046872">
    <property type="term" value="F:metal ion binding"/>
    <property type="evidence" value="ECO:0007669"/>
    <property type="project" value="UniProtKB-KW"/>
</dbReference>
<comment type="caution">
    <text evidence="16">The sequence shown here is derived from an EMBL/GenBank/DDBJ whole genome shotgun (WGS) entry which is preliminary data.</text>
</comment>
<evidence type="ECO:0000256" key="5">
    <source>
        <dbReference type="ARBA" id="ARBA00022679"/>
    </source>
</evidence>
<feature type="domain" description="Galactose-1-phosphate uridyl transferase C-terminal" evidence="15">
    <location>
        <begin position="181"/>
        <end position="344"/>
    </location>
</feature>
<evidence type="ECO:0000259" key="14">
    <source>
        <dbReference type="Pfam" id="PF01087"/>
    </source>
</evidence>
<dbReference type="FunFam" id="3.30.428.10:FF:000001">
    <property type="entry name" value="Galactose-1-phosphate uridylyltransferase"/>
    <property type="match status" value="1"/>
</dbReference>
<evidence type="ECO:0000256" key="8">
    <source>
        <dbReference type="ARBA" id="ARBA00022833"/>
    </source>
</evidence>
<name>A0ABD0YRR8_9HEMI</name>
<dbReference type="CDD" id="cd00608">
    <property type="entry name" value="GalT"/>
    <property type="match status" value="1"/>
</dbReference>
<sequence length="378" mass="43618">TEHQHTRYNPLKGEWILVSPHRALRPWTGQNEQEPPQQDGIPEFDASNPLCPGVTRPNGMVTPNYTSTFVFTNDYPALNEDCPVPKYDGNPLFRMGGAKGTCRVVCFHPKSNVTIPTMTIEEIMDVIEIWISQTVELGKKYDWVQIFENKGTIMGCSNPHPHCQIWASSFVPNEPRIKDIHQLEYYNEHNSPMLMDYLQQEMEKMERIVAMNSEWVVLVPFWAVWPFETMILPKRHVRRFYDLDAQQKSSLAHIVKLITIKYDNLFNVSFPYSMGWHGAPTGSMSDVDMAHWVFHGMYYPPLLRSASVKKFMVGYEMFAQSQRDLTPETAAARLRDMPEIHYTEVPGFKKTKLEQKTKTPSPTTKKSTPKSKNKAKTK</sequence>
<organism evidence="16 17">
    <name type="scientific">Ranatra chinensis</name>
    <dbReference type="NCBI Taxonomy" id="642074"/>
    <lineage>
        <taxon>Eukaryota</taxon>
        <taxon>Metazoa</taxon>
        <taxon>Ecdysozoa</taxon>
        <taxon>Arthropoda</taxon>
        <taxon>Hexapoda</taxon>
        <taxon>Insecta</taxon>
        <taxon>Pterygota</taxon>
        <taxon>Neoptera</taxon>
        <taxon>Paraneoptera</taxon>
        <taxon>Hemiptera</taxon>
        <taxon>Heteroptera</taxon>
        <taxon>Panheteroptera</taxon>
        <taxon>Nepomorpha</taxon>
        <taxon>Nepidae</taxon>
        <taxon>Ranatrinae</taxon>
        <taxon>Ranatra</taxon>
    </lineage>
</organism>
<keyword evidence="17" id="KW-1185">Reference proteome</keyword>
<comment type="catalytic activity">
    <reaction evidence="1 12">
        <text>alpha-D-galactose 1-phosphate + UDP-alpha-D-glucose = alpha-D-glucose 1-phosphate + UDP-alpha-D-galactose</text>
        <dbReference type="Rhea" id="RHEA:13989"/>
        <dbReference type="ChEBI" id="CHEBI:58336"/>
        <dbReference type="ChEBI" id="CHEBI:58601"/>
        <dbReference type="ChEBI" id="CHEBI:58885"/>
        <dbReference type="ChEBI" id="CHEBI:66914"/>
        <dbReference type="EC" id="2.7.7.12"/>
    </reaction>
</comment>
<evidence type="ECO:0000313" key="17">
    <source>
        <dbReference type="Proteomes" id="UP001558652"/>
    </source>
</evidence>
<evidence type="ECO:0000313" key="16">
    <source>
        <dbReference type="EMBL" id="KAL1138680.1"/>
    </source>
</evidence>
<protein>
    <recommendedName>
        <fullName evidence="12">Galactose-1-phosphate uridylyltransferase</fullName>
        <ecNumber evidence="12">2.7.7.12</ecNumber>
    </recommendedName>
</protein>
<keyword evidence="8" id="KW-0862">Zinc</keyword>
<evidence type="ECO:0000256" key="4">
    <source>
        <dbReference type="ARBA" id="ARBA00010951"/>
    </source>
</evidence>
<feature type="active site" description="Tele-UMP-histidine intermediate" evidence="11">
    <location>
        <position position="162"/>
    </location>
</feature>
<dbReference type="NCBIfam" id="TIGR00209">
    <property type="entry name" value="galT_1"/>
    <property type="match status" value="1"/>
</dbReference>
<dbReference type="EC" id="2.7.7.12" evidence="12"/>
<keyword evidence="6 12" id="KW-0548">Nucleotidyltransferase</keyword>
<dbReference type="NCBIfam" id="NF008724">
    <property type="entry name" value="PRK11720.1"/>
    <property type="match status" value="1"/>
</dbReference>
<keyword evidence="5 12" id="KW-0808">Transferase</keyword>
<dbReference type="InterPro" id="IPR019779">
    <property type="entry name" value="GalP_UDPtransf1_His-AS"/>
</dbReference>
<dbReference type="Pfam" id="PF01087">
    <property type="entry name" value="GalP_UDP_transf"/>
    <property type="match status" value="1"/>
</dbReference>
<evidence type="ECO:0000259" key="15">
    <source>
        <dbReference type="Pfam" id="PF02744"/>
    </source>
</evidence>
<dbReference type="PROSITE" id="PS00117">
    <property type="entry name" value="GAL_P_UDP_TRANSF_I"/>
    <property type="match status" value="1"/>
</dbReference>
<keyword evidence="10 12" id="KW-0119">Carbohydrate metabolism</keyword>
<dbReference type="GO" id="GO:1901135">
    <property type="term" value="P:carbohydrate derivative metabolic process"/>
    <property type="evidence" value="ECO:0007669"/>
    <property type="project" value="UniProtKB-ARBA"/>
</dbReference>
<evidence type="ECO:0000256" key="13">
    <source>
        <dbReference type="SAM" id="MobiDB-lite"/>
    </source>
</evidence>
<evidence type="ECO:0000256" key="11">
    <source>
        <dbReference type="PIRSR" id="PIRSR000808-1"/>
    </source>
</evidence>
<dbReference type="PANTHER" id="PTHR11943">
    <property type="entry name" value="GALACTOSE-1-PHOSPHATE URIDYLYLTRANSFERASE"/>
    <property type="match status" value="1"/>
</dbReference>
<dbReference type="Gene3D" id="3.30.428.10">
    <property type="entry name" value="HIT-like"/>
    <property type="match status" value="2"/>
</dbReference>
<dbReference type="AlphaFoldDB" id="A0ABD0YRR8"/>
<dbReference type="PIRSF" id="PIRSF000808">
    <property type="entry name" value="GalT"/>
    <property type="match status" value="1"/>
</dbReference>
<dbReference type="GO" id="GO:0006012">
    <property type="term" value="P:galactose metabolic process"/>
    <property type="evidence" value="ECO:0007669"/>
    <property type="project" value="UniProtKB-KW"/>
</dbReference>
<feature type="domain" description="Galactose-1-phosphate uridyl transferase N-terminal" evidence="14">
    <location>
        <begin position="3"/>
        <end position="172"/>
    </location>
</feature>
<accession>A0ABD0YRR8</accession>
<evidence type="ECO:0000256" key="10">
    <source>
        <dbReference type="ARBA" id="ARBA00023277"/>
    </source>
</evidence>
<dbReference type="GO" id="GO:0006796">
    <property type="term" value="P:phosphate-containing compound metabolic process"/>
    <property type="evidence" value="ECO:0007669"/>
    <property type="project" value="UniProtKB-ARBA"/>
</dbReference>
<evidence type="ECO:0000256" key="12">
    <source>
        <dbReference type="RuleBase" id="RU000506"/>
    </source>
</evidence>
<feature type="compositionally biased region" description="Basic residues" evidence="13">
    <location>
        <begin position="367"/>
        <end position="378"/>
    </location>
</feature>
<dbReference type="GO" id="GO:0019637">
    <property type="term" value="P:organophosphate metabolic process"/>
    <property type="evidence" value="ECO:0007669"/>
    <property type="project" value="UniProtKB-ARBA"/>
</dbReference>
<comment type="cofactor">
    <cofactor evidence="2">
        <name>Zn(2+)</name>
        <dbReference type="ChEBI" id="CHEBI:29105"/>
    </cofactor>
</comment>
<dbReference type="InterPro" id="IPR001937">
    <property type="entry name" value="GalP_UDPtransf1"/>
</dbReference>
<dbReference type="EMBL" id="JBFDAA010000003">
    <property type="protein sequence ID" value="KAL1138680.1"/>
    <property type="molecule type" value="Genomic_DNA"/>
</dbReference>
<keyword evidence="7 12" id="KW-0479">Metal-binding</keyword>
<reference evidence="16 17" key="1">
    <citation type="submission" date="2024-07" db="EMBL/GenBank/DDBJ databases">
        <title>Chromosome-level genome assembly of the water stick insect Ranatra chinensis (Heteroptera: Nepidae).</title>
        <authorList>
            <person name="Liu X."/>
        </authorList>
    </citation>
    <scope>NUCLEOTIDE SEQUENCE [LARGE SCALE GENOMIC DNA]</scope>
    <source>
        <strain evidence="16">Cailab_2021Rc</strain>
        <tissue evidence="16">Muscle</tissue>
    </source>
</reference>
<dbReference type="SUPFAM" id="SSF54197">
    <property type="entry name" value="HIT-like"/>
    <property type="match status" value="2"/>
</dbReference>
<evidence type="ECO:0000256" key="3">
    <source>
        <dbReference type="ARBA" id="ARBA00004947"/>
    </source>
</evidence>
<proteinExistence type="inferred from homology"/>
<keyword evidence="9 12" id="KW-0299">Galactose metabolism</keyword>
<evidence type="ECO:0000256" key="7">
    <source>
        <dbReference type="ARBA" id="ARBA00022723"/>
    </source>
</evidence>
<dbReference type="InterPro" id="IPR005849">
    <property type="entry name" value="GalP_Utransf_N"/>
</dbReference>